<protein>
    <submittedName>
        <fullName evidence="2">Uncharacterized protein</fullName>
    </submittedName>
</protein>
<evidence type="ECO:0000313" key="3">
    <source>
        <dbReference type="Proteomes" id="UP000006038"/>
    </source>
</evidence>
<evidence type="ECO:0000256" key="1">
    <source>
        <dbReference type="SAM" id="MobiDB-lite"/>
    </source>
</evidence>
<reference evidence="2" key="2">
    <citation type="submission" date="2013-04" db="UniProtKB">
        <authorList>
            <consortium name="EnsemblPlants"/>
        </authorList>
    </citation>
    <scope>IDENTIFICATION</scope>
</reference>
<organism evidence="2">
    <name type="scientific">Oryza brachyantha</name>
    <name type="common">malo sina</name>
    <dbReference type="NCBI Taxonomy" id="4533"/>
    <lineage>
        <taxon>Eukaryota</taxon>
        <taxon>Viridiplantae</taxon>
        <taxon>Streptophyta</taxon>
        <taxon>Embryophyta</taxon>
        <taxon>Tracheophyta</taxon>
        <taxon>Spermatophyta</taxon>
        <taxon>Magnoliopsida</taxon>
        <taxon>Liliopsida</taxon>
        <taxon>Poales</taxon>
        <taxon>Poaceae</taxon>
        <taxon>BOP clade</taxon>
        <taxon>Oryzoideae</taxon>
        <taxon>Oryzeae</taxon>
        <taxon>Oryzinae</taxon>
        <taxon>Oryza</taxon>
    </lineage>
</organism>
<feature type="compositionally biased region" description="Pro residues" evidence="1">
    <location>
        <begin position="75"/>
        <end position="86"/>
    </location>
</feature>
<dbReference type="AlphaFoldDB" id="J3ME41"/>
<keyword evidence="3" id="KW-1185">Reference proteome</keyword>
<feature type="region of interest" description="Disordered" evidence="1">
    <location>
        <begin position="63"/>
        <end position="93"/>
    </location>
</feature>
<dbReference type="HOGENOM" id="CLU_1952127_0_0_1"/>
<evidence type="ECO:0000313" key="2">
    <source>
        <dbReference type="EnsemblPlants" id="OB06G22850.1"/>
    </source>
</evidence>
<accession>J3ME41</accession>
<dbReference type="Proteomes" id="UP000006038">
    <property type="component" value="Chromosome 6"/>
</dbReference>
<dbReference type="Gramene" id="OB06G22850.1">
    <property type="protein sequence ID" value="OB06G22850.1"/>
    <property type="gene ID" value="OB06G22850"/>
</dbReference>
<dbReference type="EnsemblPlants" id="OB06G22850.1">
    <property type="protein sequence ID" value="OB06G22850.1"/>
    <property type="gene ID" value="OB06G22850"/>
</dbReference>
<name>J3ME41_ORYBR</name>
<proteinExistence type="predicted"/>
<reference evidence="2" key="1">
    <citation type="journal article" date="2013" name="Nat. Commun.">
        <title>Whole-genome sequencing of Oryza brachyantha reveals mechanisms underlying Oryza genome evolution.</title>
        <authorList>
            <person name="Chen J."/>
            <person name="Huang Q."/>
            <person name="Gao D."/>
            <person name="Wang J."/>
            <person name="Lang Y."/>
            <person name="Liu T."/>
            <person name="Li B."/>
            <person name="Bai Z."/>
            <person name="Luis Goicoechea J."/>
            <person name="Liang C."/>
            <person name="Chen C."/>
            <person name="Zhang W."/>
            <person name="Sun S."/>
            <person name="Liao Y."/>
            <person name="Zhang X."/>
            <person name="Yang L."/>
            <person name="Song C."/>
            <person name="Wang M."/>
            <person name="Shi J."/>
            <person name="Liu G."/>
            <person name="Liu J."/>
            <person name="Zhou H."/>
            <person name="Zhou W."/>
            <person name="Yu Q."/>
            <person name="An N."/>
            <person name="Chen Y."/>
            <person name="Cai Q."/>
            <person name="Wang B."/>
            <person name="Liu B."/>
            <person name="Min J."/>
            <person name="Huang Y."/>
            <person name="Wu H."/>
            <person name="Li Z."/>
            <person name="Zhang Y."/>
            <person name="Yin Y."/>
            <person name="Song W."/>
            <person name="Jiang J."/>
            <person name="Jackson S.A."/>
            <person name="Wing R.A."/>
            <person name="Wang J."/>
            <person name="Chen M."/>
        </authorList>
    </citation>
    <scope>NUCLEOTIDE SEQUENCE [LARGE SCALE GENOMIC DNA]</scope>
    <source>
        <strain evidence="2">cv. IRGC 101232</strain>
    </source>
</reference>
<sequence>MPSPVFFPLASPSWALTPLGSPSPPLPFLFLPAGPTYLGLFMRATAQLACRGVRARASLSFSRHSRPHVSLSLPISPPPPPPPPRESPSHHHRFTSFRCSLSKLIREMESPSLPLCFPHNFSLNHSLNR</sequence>